<evidence type="ECO:0000256" key="1">
    <source>
        <dbReference type="ARBA" id="ARBA00001913"/>
    </source>
</evidence>
<accession>A0ABS4BD25</accession>
<comment type="cofactor">
    <cofactor evidence="1">
        <name>Ca(2+)</name>
        <dbReference type="ChEBI" id="CHEBI:29108"/>
    </cofactor>
</comment>
<keyword evidence="7" id="KW-1185">Reference proteome</keyword>
<protein>
    <submittedName>
        <fullName evidence="6">M10 family metallopeptidase C-terminal domain-containing protein</fullName>
    </submittedName>
</protein>
<proteinExistence type="predicted"/>
<name>A0ABS4BD25_9HYPH</name>
<evidence type="ECO:0000256" key="2">
    <source>
        <dbReference type="ARBA" id="ARBA00004613"/>
    </source>
</evidence>
<dbReference type="EMBL" id="JAGJCF010000001">
    <property type="protein sequence ID" value="MBP0614437.1"/>
    <property type="molecule type" value="Genomic_DNA"/>
</dbReference>
<feature type="domain" description="Peptidase M10 serralysin C-terminal" evidence="5">
    <location>
        <begin position="28"/>
        <end position="146"/>
    </location>
</feature>
<organism evidence="6 7">
    <name type="scientific">Jiella mangrovi</name>
    <dbReference type="NCBI Taxonomy" id="2821407"/>
    <lineage>
        <taxon>Bacteria</taxon>
        <taxon>Pseudomonadati</taxon>
        <taxon>Pseudomonadota</taxon>
        <taxon>Alphaproteobacteria</taxon>
        <taxon>Hyphomicrobiales</taxon>
        <taxon>Aurantimonadaceae</taxon>
        <taxon>Jiella</taxon>
    </lineage>
</organism>
<comment type="caution">
    <text evidence="6">The sequence shown here is derived from an EMBL/GenBank/DDBJ whole genome shotgun (WGS) entry which is preliminary data.</text>
</comment>
<dbReference type="Pfam" id="PF00353">
    <property type="entry name" value="HemolysinCabind"/>
    <property type="match status" value="1"/>
</dbReference>
<evidence type="ECO:0000259" key="5">
    <source>
        <dbReference type="Pfam" id="PF08548"/>
    </source>
</evidence>
<evidence type="ECO:0000313" key="7">
    <source>
        <dbReference type="Proteomes" id="UP000678276"/>
    </source>
</evidence>
<dbReference type="Pfam" id="PF08548">
    <property type="entry name" value="Peptidase_M10_C"/>
    <property type="match status" value="1"/>
</dbReference>
<dbReference type="InterPro" id="IPR011049">
    <property type="entry name" value="Serralysin-like_metalloprot_C"/>
</dbReference>
<gene>
    <name evidence="6" type="ORF">J6595_02390</name>
</gene>
<dbReference type="Gene3D" id="2.150.10.10">
    <property type="entry name" value="Serralysin-like metalloprotease, C-terminal"/>
    <property type="match status" value="1"/>
</dbReference>
<dbReference type="SUPFAM" id="SSF51120">
    <property type="entry name" value="beta-Roll"/>
    <property type="match status" value="1"/>
</dbReference>
<evidence type="ECO:0000313" key="6">
    <source>
        <dbReference type="EMBL" id="MBP0614437.1"/>
    </source>
</evidence>
<dbReference type="InterPro" id="IPR013858">
    <property type="entry name" value="Peptidase_M10B_C"/>
</dbReference>
<keyword evidence="3" id="KW-0964">Secreted</keyword>
<dbReference type="InterPro" id="IPR001343">
    <property type="entry name" value="Hemolysn_Ca-bd"/>
</dbReference>
<evidence type="ECO:0000256" key="3">
    <source>
        <dbReference type="ARBA" id="ARBA00022525"/>
    </source>
</evidence>
<comment type="subcellular location">
    <subcellularLocation>
        <location evidence="2">Secreted</location>
    </subcellularLocation>
</comment>
<reference evidence="6 7" key="1">
    <citation type="submission" date="2021-04" db="EMBL/GenBank/DDBJ databases">
        <title>Whole genome sequence of Jiella sp. KSK16Y-1.</title>
        <authorList>
            <person name="Tuo L."/>
        </authorList>
    </citation>
    <scope>NUCLEOTIDE SEQUENCE [LARGE SCALE GENOMIC DNA]</scope>
    <source>
        <strain evidence="6 7">KSK16Y-1</strain>
    </source>
</reference>
<sequence length="147" mass="15070">MTGSDGVEALLGLGGNDTLQGLGGDDFLSGGLGVDTLTGGEGSDIFDFESVAEIGMAAGRRDVITDFEQGVDVINLDAIDALTTVDGNQDFTFIGEAQHTGDGATLRYIHVGGNTLVYGDVDADGGGDFAIELTGIYDLTAEDFLVL</sequence>
<dbReference type="InterPro" id="IPR018511">
    <property type="entry name" value="Hemolysin-typ_Ca-bd_CS"/>
</dbReference>
<keyword evidence="4" id="KW-0677">Repeat</keyword>
<evidence type="ECO:0000256" key="4">
    <source>
        <dbReference type="ARBA" id="ARBA00022737"/>
    </source>
</evidence>
<dbReference type="PRINTS" id="PR00313">
    <property type="entry name" value="CABNDNGRPT"/>
</dbReference>
<dbReference type="Proteomes" id="UP000678276">
    <property type="component" value="Unassembled WGS sequence"/>
</dbReference>
<dbReference type="PROSITE" id="PS00330">
    <property type="entry name" value="HEMOLYSIN_CALCIUM"/>
    <property type="match status" value="2"/>
</dbReference>